<dbReference type="EMBL" id="AP025739">
    <property type="protein sequence ID" value="BDI30147.1"/>
    <property type="molecule type" value="Genomic_DNA"/>
</dbReference>
<dbReference type="PANTHER" id="PTHR35526:SF3">
    <property type="entry name" value="ANTI-SIGMA-F FACTOR RSBW"/>
    <property type="match status" value="1"/>
</dbReference>
<organism evidence="4 5">
    <name type="scientific">Capsulimonas corticalis</name>
    <dbReference type="NCBI Taxonomy" id="2219043"/>
    <lineage>
        <taxon>Bacteria</taxon>
        <taxon>Bacillati</taxon>
        <taxon>Armatimonadota</taxon>
        <taxon>Armatimonadia</taxon>
        <taxon>Capsulimonadales</taxon>
        <taxon>Capsulimonadaceae</taxon>
        <taxon>Capsulimonas</taxon>
    </lineage>
</organism>
<dbReference type="PANTHER" id="PTHR35526">
    <property type="entry name" value="ANTI-SIGMA-F FACTOR RSBW-RELATED"/>
    <property type="match status" value="1"/>
</dbReference>
<gene>
    <name evidence="4" type="ORF">CCAX7_21980</name>
</gene>
<dbReference type="InterPro" id="IPR036890">
    <property type="entry name" value="HATPase_C_sf"/>
</dbReference>
<evidence type="ECO:0000313" key="4">
    <source>
        <dbReference type="EMBL" id="BDI30147.1"/>
    </source>
</evidence>
<protein>
    <submittedName>
        <fullName evidence="4">Uncharacterized protein</fullName>
    </submittedName>
</protein>
<dbReference type="OrthoDB" id="2595312at2"/>
<feature type="domain" description="Sensor protein KdpD transmembrane" evidence="2">
    <location>
        <begin position="45"/>
        <end position="150"/>
    </location>
</feature>
<evidence type="ECO:0000259" key="2">
    <source>
        <dbReference type="Pfam" id="PF13493"/>
    </source>
</evidence>
<keyword evidence="1" id="KW-0418">Kinase</keyword>
<evidence type="ECO:0000259" key="3">
    <source>
        <dbReference type="Pfam" id="PF13581"/>
    </source>
</evidence>
<dbReference type="SUPFAM" id="SSF55874">
    <property type="entry name" value="ATPase domain of HSP90 chaperone/DNA topoisomerase II/histidine kinase"/>
    <property type="match status" value="1"/>
</dbReference>
<feature type="domain" description="Histidine kinase/HSP90-like ATPase" evidence="3">
    <location>
        <begin position="197"/>
        <end position="312"/>
    </location>
</feature>
<dbReference type="GO" id="GO:0004674">
    <property type="term" value="F:protein serine/threonine kinase activity"/>
    <property type="evidence" value="ECO:0007669"/>
    <property type="project" value="UniProtKB-KW"/>
</dbReference>
<dbReference type="AlphaFoldDB" id="A0A402D289"/>
<keyword evidence="1" id="KW-0808">Transferase</keyword>
<dbReference type="Pfam" id="PF13493">
    <property type="entry name" value="DUF4118"/>
    <property type="match status" value="1"/>
</dbReference>
<accession>A0A402D289</accession>
<dbReference type="Proteomes" id="UP000287394">
    <property type="component" value="Chromosome"/>
</dbReference>
<dbReference type="Pfam" id="PF13581">
    <property type="entry name" value="HATPase_c_2"/>
    <property type="match status" value="1"/>
</dbReference>
<dbReference type="InterPro" id="IPR050267">
    <property type="entry name" value="Anti-sigma-factor_SerPK"/>
</dbReference>
<keyword evidence="5" id="KW-1185">Reference proteome</keyword>
<reference evidence="4 5" key="1">
    <citation type="journal article" date="2019" name="Int. J. Syst. Evol. Microbiol.">
        <title>Capsulimonas corticalis gen. nov., sp. nov., an aerobic capsulated bacterium, of a novel bacterial order, Capsulimonadales ord. nov., of the class Armatimonadia of the phylum Armatimonadetes.</title>
        <authorList>
            <person name="Li J."/>
            <person name="Kudo C."/>
            <person name="Tonouchi A."/>
        </authorList>
    </citation>
    <scope>NUCLEOTIDE SEQUENCE [LARGE SCALE GENOMIC DNA]</scope>
    <source>
        <strain evidence="4 5">AX-7</strain>
    </source>
</reference>
<evidence type="ECO:0000313" key="5">
    <source>
        <dbReference type="Proteomes" id="UP000287394"/>
    </source>
</evidence>
<dbReference type="KEGG" id="ccot:CCAX7_21980"/>
<dbReference type="RefSeq" id="WP_119323598.1">
    <property type="nucleotide sequence ID" value="NZ_AP025739.1"/>
</dbReference>
<evidence type="ECO:0000256" key="1">
    <source>
        <dbReference type="ARBA" id="ARBA00022527"/>
    </source>
</evidence>
<dbReference type="InterPro" id="IPR025201">
    <property type="entry name" value="KdpD_TM"/>
</dbReference>
<proteinExistence type="predicted"/>
<dbReference type="Gene3D" id="3.30.565.10">
    <property type="entry name" value="Histidine kinase-like ATPase, C-terminal domain"/>
    <property type="match status" value="1"/>
</dbReference>
<name>A0A402D289_9BACT</name>
<keyword evidence="1" id="KW-0723">Serine/threonine-protein kinase</keyword>
<dbReference type="InterPro" id="IPR003594">
    <property type="entry name" value="HATPase_dom"/>
</dbReference>
<sequence>MSVNLNLEFSGKQDHLAQLTDRIEAEAGRMTTKVRLFAAEKPLGWAWSAGVFCVSAALVRVLHHALPGSDPQVLLMLAPVLETGVRHGRFAAMGAWLASAAVSLAALMPHASGALQIPDSNNALSFALLIAAGPVLASVAGHWRESRRELEISEQRRLSFSQEVLLAVTSGRLRLSDSDELRATVAGPAAVQYPLRTLEDVALVRSRVRVALEARNATCERIDDLMMCVTEAATNALKHAGGGALSIWISENKISALIADRGEGISPTNLARATLEAGFSTQGTLGMGFTLMLAMCDTLMLATSPKGTEILIEIARPAAG</sequence>